<feature type="transmembrane region" description="Helical" evidence="2">
    <location>
        <begin position="224"/>
        <end position="249"/>
    </location>
</feature>
<feature type="compositionally biased region" description="Low complexity" evidence="1">
    <location>
        <begin position="122"/>
        <end position="141"/>
    </location>
</feature>
<comment type="caution">
    <text evidence="3">The sequence shown here is derived from an EMBL/GenBank/DDBJ whole genome shotgun (WGS) entry which is preliminary data.</text>
</comment>
<accession>A0A8X6MRI1</accession>
<reference evidence="3" key="1">
    <citation type="submission" date="2020-08" db="EMBL/GenBank/DDBJ databases">
        <title>Multicomponent nature underlies the extraordinary mechanical properties of spider dragline silk.</title>
        <authorList>
            <person name="Kono N."/>
            <person name="Nakamura H."/>
            <person name="Mori M."/>
            <person name="Yoshida Y."/>
            <person name="Ohtoshi R."/>
            <person name="Malay A.D."/>
            <person name="Moran D.A.P."/>
            <person name="Tomita M."/>
            <person name="Numata K."/>
            <person name="Arakawa K."/>
        </authorList>
    </citation>
    <scope>NUCLEOTIDE SEQUENCE</scope>
</reference>
<evidence type="ECO:0000256" key="1">
    <source>
        <dbReference type="SAM" id="MobiDB-lite"/>
    </source>
</evidence>
<name>A0A8X6MRI1_NEPPI</name>
<keyword evidence="4" id="KW-1185">Reference proteome</keyword>
<protein>
    <submittedName>
        <fullName evidence="3">Uncharacterized protein</fullName>
    </submittedName>
</protein>
<evidence type="ECO:0000313" key="4">
    <source>
        <dbReference type="Proteomes" id="UP000887013"/>
    </source>
</evidence>
<dbReference type="AlphaFoldDB" id="A0A8X6MRI1"/>
<feature type="compositionally biased region" description="Basic and acidic residues" evidence="1">
    <location>
        <begin position="145"/>
        <end position="155"/>
    </location>
</feature>
<proteinExistence type="predicted"/>
<sequence length="275" mass="30888">MHVLRRYFSSGILEIRIPYHPKSPIFKKAPCHVLQCTSTIVITHCEFSRNLHRRRLLSVMLSYLRGVFYGGKGVLNRSKERLFRSKLIHLKPRINSSLHNSPPGKTNSKPPQTPQQIHATNSQGSPSTRSQTSSSRYSQTRPTIRKQDSRKAFPDSRDFPELLARLTAPSDKAVTIACSDSKKTQIKGGGNPGMPLQSTASIIYLHTRGHNTIPKNQYLASPSFLFVLTHATFTCIATFFFPLFFSTSFSLTRSQKRREEGKIGSAQEAGNRSLV</sequence>
<keyword evidence="2" id="KW-0472">Membrane</keyword>
<organism evidence="3 4">
    <name type="scientific">Nephila pilipes</name>
    <name type="common">Giant wood spider</name>
    <name type="synonym">Nephila maculata</name>
    <dbReference type="NCBI Taxonomy" id="299642"/>
    <lineage>
        <taxon>Eukaryota</taxon>
        <taxon>Metazoa</taxon>
        <taxon>Ecdysozoa</taxon>
        <taxon>Arthropoda</taxon>
        <taxon>Chelicerata</taxon>
        <taxon>Arachnida</taxon>
        <taxon>Araneae</taxon>
        <taxon>Araneomorphae</taxon>
        <taxon>Entelegynae</taxon>
        <taxon>Araneoidea</taxon>
        <taxon>Nephilidae</taxon>
        <taxon>Nephila</taxon>
    </lineage>
</organism>
<feature type="compositionally biased region" description="Polar residues" evidence="1">
    <location>
        <begin position="94"/>
        <end position="121"/>
    </location>
</feature>
<gene>
    <name evidence="3" type="ORF">NPIL_167391</name>
</gene>
<keyword evidence="2" id="KW-0812">Transmembrane</keyword>
<dbReference type="Proteomes" id="UP000887013">
    <property type="component" value="Unassembled WGS sequence"/>
</dbReference>
<feature type="region of interest" description="Disordered" evidence="1">
    <location>
        <begin position="93"/>
        <end position="155"/>
    </location>
</feature>
<dbReference type="EMBL" id="BMAW01096260">
    <property type="protein sequence ID" value="GFS73956.1"/>
    <property type="molecule type" value="Genomic_DNA"/>
</dbReference>
<evidence type="ECO:0000256" key="2">
    <source>
        <dbReference type="SAM" id="Phobius"/>
    </source>
</evidence>
<keyword evidence="2" id="KW-1133">Transmembrane helix</keyword>
<evidence type="ECO:0000313" key="3">
    <source>
        <dbReference type="EMBL" id="GFS73956.1"/>
    </source>
</evidence>